<keyword evidence="4" id="KW-0560">Oxidoreductase</keyword>
<dbReference type="Proteomes" id="UP000315711">
    <property type="component" value="Unassembled WGS sequence"/>
</dbReference>
<dbReference type="PRINTS" id="PR00368">
    <property type="entry name" value="FADPNR"/>
</dbReference>
<evidence type="ECO:0000259" key="5">
    <source>
        <dbReference type="Pfam" id="PF07992"/>
    </source>
</evidence>
<dbReference type="InterPro" id="IPR023753">
    <property type="entry name" value="FAD/NAD-binding_dom"/>
</dbReference>
<dbReference type="PANTHER" id="PTHR48105">
    <property type="entry name" value="THIOREDOXIN REDUCTASE 1-RELATED-RELATED"/>
    <property type="match status" value="1"/>
</dbReference>
<dbReference type="RefSeq" id="WP_144449714.1">
    <property type="nucleotide sequence ID" value="NZ_VLKZ01000003.1"/>
</dbReference>
<reference evidence="6 7" key="1">
    <citation type="journal article" date="2015" name="Stand. Genomic Sci.">
        <title>Genomic Encyclopedia of Bacterial and Archaeal Type Strains, Phase III: the genomes of soil and plant-associated and newly described type strains.</title>
        <authorList>
            <person name="Whitman W.B."/>
            <person name="Woyke T."/>
            <person name="Klenk H.P."/>
            <person name="Zhou Y."/>
            <person name="Lilburn T.G."/>
            <person name="Beck B.J."/>
            <person name="De Vos P."/>
            <person name="Vandamme P."/>
            <person name="Eisen J.A."/>
            <person name="Garrity G."/>
            <person name="Hugenholtz P."/>
            <person name="Kyrpides N.C."/>
        </authorList>
    </citation>
    <scope>NUCLEOTIDE SEQUENCE [LARGE SCALE GENOMIC DNA]</scope>
    <source>
        <strain evidence="6 7">CGMCC 1.10116</strain>
    </source>
</reference>
<comment type="subunit">
    <text evidence="2">Homodimer.</text>
</comment>
<feature type="domain" description="FAD/NAD(P)-binding" evidence="5">
    <location>
        <begin position="7"/>
        <end position="282"/>
    </location>
</feature>
<evidence type="ECO:0000256" key="1">
    <source>
        <dbReference type="ARBA" id="ARBA00001974"/>
    </source>
</evidence>
<name>A0A562QMR8_9BACI</name>
<evidence type="ECO:0000256" key="2">
    <source>
        <dbReference type="ARBA" id="ARBA00011738"/>
    </source>
</evidence>
<organism evidence="6 7">
    <name type="scientific">Halalkalibacter nanhaiisediminis</name>
    <dbReference type="NCBI Taxonomy" id="688079"/>
    <lineage>
        <taxon>Bacteria</taxon>
        <taxon>Bacillati</taxon>
        <taxon>Bacillota</taxon>
        <taxon>Bacilli</taxon>
        <taxon>Bacillales</taxon>
        <taxon>Bacillaceae</taxon>
        <taxon>Halalkalibacter</taxon>
    </lineage>
</organism>
<dbReference type="InterPro" id="IPR036188">
    <property type="entry name" value="FAD/NAD-bd_sf"/>
</dbReference>
<evidence type="ECO:0000256" key="3">
    <source>
        <dbReference type="ARBA" id="ARBA00022630"/>
    </source>
</evidence>
<dbReference type="AlphaFoldDB" id="A0A562QMR8"/>
<dbReference type="Gene3D" id="3.50.50.60">
    <property type="entry name" value="FAD/NAD(P)-binding domain"/>
    <property type="match status" value="2"/>
</dbReference>
<comment type="caution">
    <text evidence="6">The sequence shown here is derived from an EMBL/GenBank/DDBJ whole genome shotgun (WGS) entry which is preliminary data.</text>
</comment>
<evidence type="ECO:0000313" key="6">
    <source>
        <dbReference type="EMBL" id="TWI58048.1"/>
    </source>
</evidence>
<sequence length="306" mass="33863">MDKRLLDVVIIGGGPGGLSTALVLGRSRRTVALIDDGKPRNAVTHLSHGFLTRDGVKPFELRSIAREQLKPYKTISLYDDYVETVQYEESHFKTITRNGDIFLSRKVMVATGLKEELPPIPGLDEIYGTSVFPCPYCDGWEHRDQPLAVIGNGEKLLNYTKMIHHWSKDLVVCTNGPASITQQEKQELTHHHIRLVESPIRELMSRGGQLNQIIFQSGETIKRSVGFLLDTGAKQATMIPQQLGIKLDELGSFETKGHGTTNVKGLFIIGDAAKRFTGLIGAASEGYAAGVVLNHELVEEDWNSFL</sequence>
<dbReference type="GO" id="GO:0016491">
    <property type="term" value="F:oxidoreductase activity"/>
    <property type="evidence" value="ECO:0007669"/>
    <property type="project" value="UniProtKB-KW"/>
</dbReference>
<keyword evidence="3" id="KW-0285">Flavoprotein</keyword>
<accession>A0A562QMR8</accession>
<dbReference type="SUPFAM" id="SSF51905">
    <property type="entry name" value="FAD/NAD(P)-binding domain"/>
    <property type="match status" value="1"/>
</dbReference>
<proteinExistence type="predicted"/>
<dbReference type="EMBL" id="VLKZ01000003">
    <property type="protein sequence ID" value="TWI58048.1"/>
    <property type="molecule type" value="Genomic_DNA"/>
</dbReference>
<dbReference type="Pfam" id="PF07992">
    <property type="entry name" value="Pyr_redox_2"/>
    <property type="match status" value="1"/>
</dbReference>
<gene>
    <name evidence="6" type="ORF">IQ10_01379</name>
</gene>
<dbReference type="PRINTS" id="PR00469">
    <property type="entry name" value="PNDRDTASEII"/>
</dbReference>
<comment type="cofactor">
    <cofactor evidence="1">
        <name>FAD</name>
        <dbReference type="ChEBI" id="CHEBI:57692"/>
    </cofactor>
</comment>
<evidence type="ECO:0000256" key="4">
    <source>
        <dbReference type="ARBA" id="ARBA00023002"/>
    </source>
</evidence>
<dbReference type="OrthoDB" id="9806179at2"/>
<evidence type="ECO:0000313" key="7">
    <source>
        <dbReference type="Proteomes" id="UP000315711"/>
    </source>
</evidence>
<protein>
    <submittedName>
        <fullName evidence="6">Thioredoxin reductase</fullName>
    </submittedName>
</protein>
<dbReference type="InterPro" id="IPR050097">
    <property type="entry name" value="Ferredoxin-NADP_redctase_2"/>
</dbReference>
<keyword evidence="7" id="KW-1185">Reference proteome</keyword>